<dbReference type="Pfam" id="PF20174">
    <property type="entry name" value="DUF6540"/>
    <property type="match status" value="1"/>
</dbReference>
<evidence type="ECO:0000313" key="1">
    <source>
        <dbReference type="EMBL" id="KAG8626387.1"/>
    </source>
</evidence>
<proteinExistence type="predicted"/>
<dbReference type="Proteomes" id="UP000809789">
    <property type="component" value="Unassembled WGS sequence"/>
</dbReference>
<accession>A0A8K0PFA6</accession>
<sequence length="214" mass="24360">MYHFVHDLPFTLSISWLNITLNTYNVYRLTFRQHSGVDHKGIALVPAQQEEQHAGRYYHVTGTVGLGMEYEKKPAFKFGSIPELKSKEYRYIIAKTSLELREEIAAGVTPPHDPRVLTDRHPEPTHSPNIAFDQVVYRKLRESRIQHVCDKFRPVLRPAGHGECFYEFPVIGIEPTCFPIHDPRDALVIGQDVVRTQIAVGENDGVAVLRESAS</sequence>
<dbReference type="EMBL" id="JAESVG020000006">
    <property type="protein sequence ID" value="KAG8626387.1"/>
    <property type="molecule type" value="Genomic_DNA"/>
</dbReference>
<name>A0A8K0PFA6_9PEZI</name>
<gene>
    <name evidence="1" type="ORF">KVT40_005332</name>
</gene>
<evidence type="ECO:0000313" key="2">
    <source>
        <dbReference type="Proteomes" id="UP000809789"/>
    </source>
</evidence>
<comment type="caution">
    <text evidence="1">The sequence shown here is derived from an EMBL/GenBank/DDBJ whole genome shotgun (WGS) entry which is preliminary data.</text>
</comment>
<reference evidence="1" key="1">
    <citation type="submission" date="2021-07" db="EMBL/GenBank/DDBJ databases">
        <title>Elsinoe batatas strain:CRI-CJ2 Genome sequencing and assembly.</title>
        <authorList>
            <person name="Huang L."/>
        </authorList>
    </citation>
    <scope>NUCLEOTIDE SEQUENCE</scope>
    <source>
        <strain evidence="1">CRI-CJ2</strain>
    </source>
</reference>
<protein>
    <submittedName>
        <fullName evidence="1">Uncharacterized protein</fullName>
    </submittedName>
</protein>
<dbReference type="AlphaFoldDB" id="A0A8K0PFA6"/>
<organism evidence="1 2">
    <name type="scientific">Elsinoe batatas</name>
    <dbReference type="NCBI Taxonomy" id="2601811"/>
    <lineage>
        <taxon>Eukaryota</taxon>
        <taxon>Fungi</taxon>
        <taxon>Dikarya</taxon>
        <taxon>Ascomycota</taxon>
        <taxon>Pezizomycotina</taxon>
        <taxon>Dothideomycetes</taxon>
        <taxon>Dothideomycetidae</taxon>
        <taxon>Myriangiales</taxon>
        <taxon>Elsinoaceae</taxon>
        <taxon>Elsinoe</taxon>
    </lineage>
</organism>
<keyword evidence="2" id="KW-1185">Reference proteome</keyword>
<dbReference type="OrthoDB" id="4232264at2759"/>
<dbReference type="InterPro" id="IPR046670">
    <property type="entry name" value="DUF6540"/>
</dbReference>